<dbReference type="InterPro" id="IPR029062">
    <property type="entry name" value="Class_I_gatase-like"/>
</dbReference>
<evidence type="ECO:0000256" key="9">
    <source>
        <dbReference type="PIRSR" id="PIRSR001084-3"/>
    </source>
</evidence>
<dbReference type="OrthoDB" id="9800974at2"/>
<keyword evidence="9" id="KW-0862">Zinc</keyword>
<evidence type="ECO:0000256" key="4">
    <source>
        <dbReference type="ARBA" id="ARBA00022801"/>
    </source>
</evidence>
<dbReference type="GO" id="GO:0005975">
    <property type="term" value="P:carbohydrate metabolic process"/>
    <property type="evidence" value="ECO:0007669"/>
    <property type="project" value="InterPro"/>
</dbReference>
<dbReference type="Pfam" id="PF08532">
    <property type="entry name" value="Glyco_hydro_42M"/>
    <property type="match status" value="1"/>
</dbReference>
<feature type="binding site" evidence="8">
    <location>
        <position position="180"/>
    </location>
    <ligand>
        <name>substrate</name>
    </ligand>
</feature>
<evidence type="ECO:0000256" key="8">
    <source>
        <dbReference type="PIRSR" id="PIRSR001084-2"/>
    </source>
</evidence>
<dbReference type="AlphaFoldDB" id="A0A3S3ZRV9"/>
<dbReference type="SUPFAM" id="SSF52317">
    <property type="entry name" value="Class I glutamine amidotransferase-like"/>
    <property type="match status" value="1"/>
</dbReference>
<dbReference type="InterPro" id="IPR013738">
    <property type="entry name" value="Beta_galactosidase_Trimer"/>
</dbReference>
<keyword evidence="9" id="KW-0479">Metal-binding</keyword>
<feature type="domain" description="Beta-galactosidase trimerisation" evidence="11">
    <location>
        <begin position="426"/>
        <end position="627"/>
    </location>
</feature>
<dbReference type="Gene3D" id="3.20.20.80">
    <property type="entry name" value="Glycosidases"/>
    <property type="match status" value="1"/>
</dbReference>
<dbReference type="EC" id="3.2.1.23" evidence="3 6"/>
<dbReference type="InterPro" id="IPR003476">
    <property type="entry name" value="Glyco_hydro_42"/>
</dbReference>
<keyword evidence="13" id="KW-1185">Reference proteome</keyword>
<dbReference type="Proteomes" id="UP000288603">
    <property type="component" value="Unassembled WGS sequence"/>
</dbReference>
<evidence type="ECO:0000256" key="5">
    <source>
        <dbReference type="ARBA" id="ARBA00023295"/>
    </source>
</evidence>
<sequence>MTTHAPTRPTDATAEVSTDDGIAATIAPERSGWIPGTNRIAFGGDYNPEQWDRSVWLEDIALMKDAGVSLVSVGIFSWALLEPREGEYDFSFLDEVMDLLHDAGVSVDLGTPTAAPPAWFWKAHPEARPVTRDGLTLWHGSRGMASPSSSAYRTAATRIADALAAHYAGHPALVLWHVHNEYGAPVSECYSDASSGAFRRWLQSRYSTLDALNAAWGTAFWGQRYGEWDEIDAPRTSASVVNPAHRLDFARYTSNALLECFIAERDAIKRHTPHLPVTTNFMSSNCPSIDYWRWSREVDIVANDYYLVAERADNHVLLALDADLTRSFAGGRPWILMEHSTGAVNWQPRNIAKRPGELARNSLVSVARGADAVLFFQFRASRSGAEKFHSAMLPHGGTATRIWREVEALGVTLGGITDVMGGTVPARVAILWDIESFWAQDLEWRPSVDLGHRERVVAFYTELWRRDVAVDFAHPHDDLSAYDVVLAPASYLLDVASAANLRGFVEGGGRLVASYFSGIVDEHDSVPDGPYPGGLREVLGLRIDEFLPLHAGERPTLDDGSTGSVWSDDVVLDGAQAVATFRDGPAAGRAGVTRNAYGKGSAWYVSTALDADALGGLLERVLEEAGVPSRPAHAVAGLERVERRTADTVFVFLANHGDADVTVDDVSGVDAMTGEAVSGLVVPGAGVRVVRTPIAS</sequence>
<dbReference type="Gene3D" id="3.40.50.880">
    <property type="match status" value="1"/>
</dbReference>
<dbReference type="GO" id="GO:0004565">
    <property type="term" value="F:beta-galactosidase activity"/>
    <property type="evidence" value="ECO:0007669"/>
    <property type="project" value="UniProtKB-EC"/>
</dbReference>
<dbReference type="PANTHER" id="PTHR36447:SF1">
    <property type="entry name" value="BETA-GALACTOSIDASE GANA"/>
    <property type="match status" value="1"/>
</dbReference>
<feature type="binding site" evidence="9">
    <location>
        <position position="189"/>
    </location>
    <ligand>
        <name>Zn(2+)</name>
        <dbReference type="ChEBI" id="CHEBI:29105"/>
    </ligand>
</feature>
<feature type="active site" description="Proton donor" evidence="7">
    <location>
        <position position="181"/>
    </location>
</feature>
<evidence type="ECO:0000256" key="6">
    <source>
        <dbReference type="PIRNR" id="PIRNR001084"/>
    </source>
</evidence>
<gene>
    <name evidence="12" type="ORF">ELQ92_11210</name>
</gene>
<accession>A0A3S3ZRV9</accession>
<dbReference type="GO" id="GO:0046872">
    <property type="term" value="F:metal ion binding"/>
    <property type="evidence" value="ECO:0007669"/>
    <property type="project" value="UniProtKB-KW"/>
</dbReference>
<evidence type="ECO:0000259" key="10">
    <source>
        <dbReference type="Pfam" id="PF02449"/>
    </source>
</evidence>
<protein>
    <recommendedName>
        <fullName evidence="3 6">Beta-galactosidase</fullName>
        <shortName evidence="6">Beta-gal</shortName>
        <ecNumber evidence="3 6">3.2.1.23</ecNumber>
    </recommendedName>
</protein>
<dbReference type="GO" id="GO:0009341">
    <property type="term" value="C:beta-galactosidase complex"/>
    <property type="evidence" value="ECO:0007669"/>
    <property type="project" value="InterPro"/>
</dbReference>
<dbReference type="InterPro" id="IPR013780">
    <property type="entry name" value="Glyco_hydro_b"/>
</dbReference>
<dbReference type="InterPro" id="IPR013529">
    <property type="entry name" value="Glyco_hydro_42_N"/>
</dbReference>
<feature type="binding site" evidence="8">
    <location>
        <position position="346"/>
    </location>
    <ligand>
        <name>substrate</name>
    </ligand>
</feature>
<dbReference type="EMBL" id="RZNC01000003">
    <property type="protein sequence ID" value="RWZ61537.1"/>
    <property type="molecule type" value="Genomic_DNA"/>
</dbReference>
<evidence type="ECO:0000259" key="11">
    <source>
        <dbReference type="Pfam" id="PF08532"/>
    </source>
</evidence>
<proteinExistence type="inferred from homology"/>
<dbReference type="InterPro" id="IPR017853">
    <property type="entry name" value="GH"/>
</dbReference>
<dbReference type="RefSeq" id="WP_128499025.1">
    <property type="nucleotide sequence ID" value="NZ_RZNC01000003.1"/>
</dbReference>
<reference evidence="12 13" key="1">
    <citation type="submission" date="2018-12" db="EMBL/GenBank/DDBJ databases">
        <authorList>
            <person name="Li F."/>
        </authorList>
    </citation>
    <scope>NUCLEOTIDE SEQUENCE [LARGE SCALE GENOMIC DNA]</scope>
    <source>
        <strain evidence="12 13">8H24J-4-2</strain>
    </source>
</reference>
<dbReference type="PIRSF" id="PIRSF001084">
    <property type="entry name" value="B-galactosidase"/>
    <property type="match status" value="1"/>
</dbReference>
<comment type="caution">
    <text evidence="12">The sequence shown here is derived from an EMBL/GenBank/DDBJ whole genome shotgun (WGS) entry which is preliminary data.</text>
</comment>
<dbReference type="Pfam" id="PF02449">
    <property type="entry name" value="Glyco_hydro_42"/>
    <property type="match status" value="1"/>
</dbReference>
<name>A0A3S3ZRV9_9MICO</name>
<evidence type="ECO:0000256" key="2">
    <source>
        <dbReference type="ARBA" id="ARBA00005940"/>
    </source>
</evidence>
<feature type="binding site" evidence="8">
    <location>
        <position position="142"/>
    </location>
    <ligand>
        <name>substrate</name>
    </ligand>
</feature>
<feature type="domain" description="Glycoside hydrolase family 42 N-terminal" evidence="10">
    <location>
        <begin position="45"/>
        <end position="413"/>
    </location>
</feature>
<dbReference type="PANTHER" id="PTHR36447">
    <property type="entry name" value="BETA-GALACTOSIDASE GANA"/>
    <property type="match status" value="1"/>
</dbReference>
<keyword evidence="4 6" id="KW-0378">Hydrolase</keyword>
<dbReference type="Gene3D" id="2.60.40.1180">
    <property type="entry name" value="Golgi alpha-mannosidase II"/>
    <property type="match status" value="1"/>
</dbReference>
<feature type="active site" description="Nucleophile" evidence="7">
    <location>
        <position position="338"/>
    </location>
</feature>
<comment type="catalytic activity">
    <reaction evidence="1 6">
        <text>Hydrolysis of terminal non-reducing beta-D-galactose residues in beta-D-galactosides.</text>
        <dbReference type="EC" id="3.2.1.23"/>
    </reaction>
</comment>
<evidence type="ECO:0000313" key="12">
    <source>
        <dbReference type="EMBL" id="RWZ61537.1"/>
    </source>
</evidence>
<dbReference type="CDD" id="cd03143">
    <property type="entry name" value="A4_beta-galactosidase_middle_domain"/>
    <property type="match status" value="1"/>
</dbReference>
<dbReference type="SUPFAM" id="SSF51445">
    <property type="entry name" value="(Trans)glycosidases"/>
    <property type="match status" value="1"/>
</dbReference>
<evidence type="ECO:0000313" key="13">
    <source>
        <dbReference type="Proteomes" id="UP000288603"/>
    </source>
</evidence>
<organism evidence="12 13">
    <name type="scientific">Labedella populi</name>
    <dbReference type="NCBI Taxonomy" id="2498850"/>
    <lineage>
        <taxon>Bacteria</taxon>
        <taxon>Bacillati</taxon>
        <taxon>Actinomycetota</taxon>
        <taxon>Actinomycetes</taxon>
        <taxon>Micrococcales</taxon>
        <taxon>Microbacteriaceae</taxon>
        <taxon>Labedella</taxon>
    </lineage>
</organism>
<keyword evidence="5 6" id="KW-0326">Glycosidase</keyword>
<evidence type="ECO:0000256" key="3">
    <source>
        <dbReference type="ARBA" id="ARBA00012756"/>
    </source>
</evidence>
<evidence type="ECO:0000256" key="7">
    <source>
        <dbReference type="PIRSR" id="PIRSR001084-1"/>
    </source>
</evidence>
<comment type="similarity">
    <text evidence="2 6">Belongs to the glycosyl hydrolase 42 family.</text>
</comment>
<evidence type="ECO:0000256" key="1">
    <source>
        <dbReference type="ARBA" id="ARBA00001412"/>
    </source>
</evidence>